<proteinExistence type="predicted"/>
<reference evidence="1 2" key="1">
    <citation type="journal article" date="2019" name="Sci. Rep.">
        <title>Orb-weaving spider Araneus ventricosus genome elucidates the spidroin gene catalogue.</title>
        <authorList>
            <person name="Kono N."/>
            <person name="Nakamura H."/>
            <person name="Ohtoshi R."/>
            <person name="Moran D.A.P."/>
            <person name="Shinohara A."/>
            <person name="Yoshida Y."/>
            <person name="Fujiwara M."/>
            <person name="Mori M."/>
            <person name="Tomita M."/>
            <person name="Arakawa K."/>
        </authorList>
    </citation>
    <scope>NUCLEOTIDE SEQUENCE [LARGE SCALE GENOMIC DNA]</scope>
</reference>
<comment type="caution">
    <text evidence="1">The sequence shown here is derived from an EMBL/GenBank/DDBJ whole genome shotgun (WGS) entry which is preliminary data.</text>
</comment>
<organism evidence="1 2">
    <name type="scientific">Araneus ventricosus</name>
    <name type="common">Orbweaver spider</name>
    <name type="synonym">Epeira ventricosa</name>
    <dbReference type="NCBI Taxonomy" id="182803"/>
    <lineage>
        <taxon>Eukaryota</taxon>
        <taxon>Metazoa</taxon>
        <taxon>Ecdysozoa</taxon>
        <taxon>Arthropoda</taxon>
        <taxon>Chelicerata</taxon>
        <taxon>Arachnida</taxon>
        <taxon>Araneae</taxon>
        <taxon>Araneomorphae</taxon>
        <taxon>Entelegynae</taxon>
        <taxon>Araneoidea</taxon>
        <taxon>Araneidae</taxon>
        <taxon>Araneus</taxon>
    </lineage>
</organism>
<name>A0A4Y2BZ34_ARAVE</name>
<protein>
    <submittedName>
        <fullName evidence="1">Uncharacterized protein</fullName>
    </submittedName>
</protein>
<sequence>MIGSGEFQRTQIPKLHPPIPIWGFDASVAVKQRICLHWDLASRLEMKLKTFRVGKRSVGGKNSATLKQTFKFKTNFGISVNVLPNFSTKRSGIHTSCEDKWLSLSFT</sequence>
<dbReference type="EMBL" id="BGPR01000123">
    <property type="protein sequence ID" value="GBL96755.1"/>
    <property type="molecule type" value="Genomic_DNA"/>
</dbReference>
<accession>A0A4Y2BZ34</accession>
<dbReference type="AlphaFoldDB" id="A0A4Y2BZ34"/>
<dbReference type="Proteomes" id="UP000499080">
    <property type="component" value="Unassembled WGS sequence"/>
</dbReference>
<gene>
    <name evidence="1" type="ORF">AVEN_111883_1</name>
</gene>
<evidence type="ECO:0000313" key="1">
    <source>
        <dbReference type="EMBL" id="GBL96755.1"/>
    </source>
</evidence>
<keyword evidence="2" id="KW-1185">Reference proteome</keyword>
<evidence type="ECO:0000313" key="2">
    <source>
        <dbReference type="Proteomes" id="UP000499080"/>
    </source>
</evidence>